<proteinExistence type="predicted"/>
<keyword evidence="1" id="KW-0812">Transmembrane</keyword>
<keyword evidence="1" id="KW-0472">Membrane</keyword>
<reference evidence="2 3" key="1">
    <citation type="submission" date="2013-06" db="EMBL/GenBank/DDBJ databases">
        <title>The Genome Sequence of Acinetobacter rudis CIP 110305.</title>
        <authorList>
            <consortium name="The Broad Institute Genome Sequencing Platform"/>
            <consortium name="The Broad Institute Genome Sequencing Center for Infectious Disease"/>
            <person name="Cerqueira G."/>
            <person name="Feldgarden M."/>
            <person name="Courvalin P."/>
            <person name="Perichon B."/>
            <person name="Grillot-Courvalin C."/>
            <person name="Clermont D."/>
            <person name="Rocha E."/>
            <person name="Yoon E.-J."/>
            <person name="Nemec A."/>
            <person name="Young S.K."/>
            <person name="Zeng Q."/>
            <person name="Gargeya S."/>
            <person name="Fitzgerald M."/>
            <person name="Abouelleil A."/>
            <person name="Alvarado L."/>
            <person name="Berlin A.M."/>
            <person name="Chapman S.B."/>
            <person name="Dewar J."/>
            <person name="Goldberg J."/>
            <person name="Griggs A."/>
            <person name="Gujja S."/>
            <person name="Hansen M."/>
            <person name="Howarth C."/>
            <person name="Imamovic A."/>
            <person name="Larimer J."/>
            <person name="McCowan C."/>
            <person name="Murphy C."/>
            <person name="Pearson M."/>
            <person name="Priest M."/>
            <person name="Roberts A."/>
            <person name="Saif S."/>
            <person name="Shea T."/>
            <person name="Sykes S."/>
            <person name="Wortman J."/>
            <person name="Nusbaum C."/>
            <person name="Birren B."/>
        </authorList>
    </citation>
    <scope>NUCLEOTIDE SEQUENCE [LARGE SCALE GENOMIC DNA]</scope>
    <source>
        <strain evidence="2 3">CIP 110305</strain>
    </source>
</reference>
<keyword evidence="3" id="KW-1185">Reference proteome</keyword>
<keyword evidence="1" id="KW-1133">Transmembrane helix</keyword>
<dbReference type="STRING" id="632955.GCA_000829675_00570"/>
<evidence type="ECO:0000313" key="3">
    <source>
        <dbReference type="Proteomes" id="UP000014568"/>
    </source>
</evidence>
<dbReference type="eggNOG" id="ENOG50340SW">
    <property type="taxonomic scope" value="Bacteria"/>
</dbReference>
<comment type="caution">
    <text evidence="2">The sequence shown here is derived from an EMBL/GenBank/DDBJ whole genome shotgun (WGS) entry which is preliminary data.</text>
</comment>
<feature type="transmembrane region" description="Helical" evidence="1">
    <location>
        <begin position="43"/>
        <end position="65"/>
    </location>
</feature>
<dbReference type="AlphaFoldDB" id="S3MTL9"/>
<organism evidence="2 3">
    <name type="scientific">Acinetobacter rudis CIP 110305</name>
    <dbReference type="NCBI Taxonomy" id="421052"/>
    <lineage>
        <taxon>Bacteria</taxon>
        <taxon>Pseudomonadati</taxon>
        <taxon>Pseudomonadota</taxon>
        <taxon>Gammaproteobacteria</taxon>
        <taxon>Moraxellales</taxon>
        <taxon>Moraxellaceae</taxon>
        <taxon>Acinetobacter</taxon>
    </lineage>
</organism>
<dbReference type="Proteomes" id="UP000014568">
    <property type="component" value="Unassembled WGS sequence"/>
</dbReference>
<dbReference type="RefSeq" id="WP_016657966.1">
    <property type="nucleotide sequence ID" value="NZ_KE340355.1"/>
</dbReference>
<dbReference type="HOGENOM" id="CLU_693763_0_0_6"/>
<sequence>MKQIIQLYLFIALIIFALFSVFSYHMGAGYVYVLWGGIQFQSYLGILLVLSVLLSFLTHLSWYGFKSYLNSEKRKLKYIHHFSQLHPYEQLGVIWILQDNDADQEFVSGIFVHSGLLQQIFQSKHAFLKQDYVAALTALEGCPTATFELSEIQRVEIYLAQQNAELALSHLQFLSSHLLSPWLLPVEAAFKKRLDILWGNFAVSYPWLYLGGSTENNLSDEAMEKWLTQLLEQYDQASIEDIHRLKNSYIENEKNIKNLAYALQVLWLKLLLRIKNMDQAITILATHLLDLKFDQDVFYIWFQQQLLQKDTQYEEIELYIEKLDEKYPGLPVLSFAQWYIYTETERFNEADELLTRFPNNIFMSYLRIKSSLKGQDDLLDELKLVFENDAKFVQFKI</sequence>
<evidence type="ECO:0008006" key="4">
    <source>
        <dbReference type="Google" id="ProtNLM"/>
    </source>
</evidence>
<accession>S3MTL9</accession>
<evidence type="ECO:0000256" key="1">
    <source>
        <dbReference type="SAM" id="Phobius"/>
    </source>
</evidence>
<evidence type="ECO:0000313" key="2">
    <source>
        <dbReference type="EMBL" id="EPF69908.1"/>
    </source>
</evidence>
<feature type="transmembrane region" description="Helical" evidence="1">
    <location>
        <begin position="7"/>
        <end position="31"/>
    </location>
</feature>
<dbReference type="PATRIC" id="fig|421052.3.peg.3539"/>
<protein>
    <recommendedName>
        <fullName evidence="4">HemY N-terminal domain-containing protein</fullName>
    </recommendedName>
</protein>
<gene>
    <name evidence="2" type="ORF">F945_03615</name>
</gene>
<dbReference type="EMBL" id="ATGI01000041">
    <property type="protein sequence ID" value="EPF69908.1"/>
    <property type="molecule type" value="Genomic_DNA"/>
</dbReference>
<name>S3MTL9_9GAMM</name>
<dbReference type="OrthoDB" id="6711459at2"/>